<keyword evidence="7" id="KW-1185">Reference proteome</keyword>
<dbReference type="InterPro" id="IPR011009">
    <property type="entry name" value="Kinase-like_dom_sf"/>
</dbReference>
<evidence type="ECO:0000256" key="3">
    <source>
        <dbReference type="ARBA" id="ARBA00048679"/>
    </source>
</evidence>
<dbReference type="PANTHER" id="PTHR38248:SF2">
    <property type="entry name" value="FUNK1 11"/>
    <property type="match status" value="1"/>
</dbReference>
<reference evidence="6" key="1">
    <citation type="submission" date="2020-10" db="EMBL/GenBank/DDBJ databases">
        <title>Genome Sequence of Monilinia vaccinii-corymbosi Sheds Light on Mummy Berry Disease Infection of Blueberry and Mating Type.</title>
        <authorList>
            <person name="Yow A.G."/>
            <person name="Zhang Y."/>
            <person name="Bansal K."/>
            <person name="Eacker S.M."/>
            <person name="Sullivan S."/>
            <person name="Liachko I."/>
            <person name="Cubeta M.A."/>
            <person name="Rollins J.A."/>
            <person name="Ashrafi H."/>
        </authorList>
    </citation>
    <scope>NUCLEOTIDE SEQUENCE</scope>
    <source>
        <strain evidence="6">RL-1</strain>
    </source>
</reference>
<gene>
    <name evidence="6" type="ORF">DSL72_003092</name>
</gene>
<evidence type="ECO:0000313" key="7">
    <source>
        <dbReference type="Proteomes" id="UP000672032"/>
    </source>
</evidence>
<sequence>MTQSKAAIIQANPIGDHLDAIRTLLNAYESLDTIDNKNLKELNSRLFSTINSLGATYLLPSKARGKNLAEDVLTLISTVNSDHFDFDRTKPLLKTILAGKPDQEIWEQVYNAVTEATPPLQSNESIQDQTPVAHNTSGIVNSSERRKDIDKLLKRELGMIYVDVPEFYEKFFGGVAKLKTTSQSFFEKCNKGMDPSFCEGWTGWPIHAQERDVLEWLTEFIEKLAAFVQEDHRSISTRRTTISQPNKPLSGSTSKRKLDIGFVNKTKEDTECNWSHILIPGELKSNPTADTQETWLDLGRYVREIFAAQDTRRFVLGFTLCGSFMRIWEFDRLGGIASKKFDINKEGLRFVSTILGFLWMDEQDLGFDPTIKTANNQRFIEIERENQKERLIIDKVMIRTRCIAGRATTCWKAHDEQNPSIPLVIKDSWQYLERDDEGKLLSEATRRGVVHVSRYHHHETIRILDMEDDILGNVRKGLDITKASNYSRKDPFVSRNRGSVGPFSNTGRKRSSSQINTLMPPPPSKRSRSKSSSASPAKIATGKESNRVHRRVVLCDYGAPIYTASSRIALLAALEGCITGHESLHNAGLLHRDISINNLMINEDESNPSPPSFLIDLDLAIDKSRQYSSGAKEKTGTRVFMAIGILLGEQHTFMHDLESFFWVLFWICIHYDKPSKESIAPTKFDDWNYQNDDTLAQLKKATVFDEQDFLQAVEQDFTPYYKPLIPWVNELRKVVFPDDRRHKKLDPHLYSSMKKILRDAQESQKKMGDLQSYSLFA</sequence>
<dbReference type="InterPro" id="IPR040976">
    <property type="entry name" value="Pkinase_fungal"/>
</dbReference>
<dbReference type="Proteomes" id="UP000672032">
    <property type="component" value="Chromosome 1"/>
</dbReference>
<evidence type="ECO:0000259" key="5">
    <source>
        <dbReference type="Pfam" id="PF17667"/>
    </source>
</evidence>
<accession>A0A8A3NT14</accession>
<dbReference type="SUPFAM" id="SSF56112">
    <property type="entry name" value="Protein kinase-like (PK-like)"/>
    <property type="match status" value="1"/>
</dbReference>
<evidence type="ECO:0000256" key="1">
    <source>
        <dbReference type="ARBA" id="ARBA00012513"/>
    </source>
</evidence>
<dbReference type="EMBL" id="CP063405">
    <property type="protein sequence ID" value="QSZ28593.1"/>
    <property type="molecule type" value="Genomic_DNA"/>
</dbReference>
<dbReference type="InterPro" id="IPR008266">
    <property type="entry name" value="Tyr_kinase_AS"/>
</dbReference>
<feature type="region of interest" description="Disordered" evidence="4">
    <location>
        <begin position="489"/>
        <end position="543"/>
    </location>
</feature>
<organism evidence="6 7">
    <name type="scientific">Monilinia vaccinii-corymbosi</name>
    <dbReference type="NCBI Taxonomy" id="61207"/>
    <lineage>
        <taxon>Eukaryota</taxon>
        <taxon>Fungi</taxon>
        <taxon>Dikarya</taxon>
        <taxon>Ascomycota</taxon>
        <taxon>Pezizomycotina</taxon>
        <taxon>Leotiomycetes</taxon>
        <taxon>Helotiales</taxon>
        <taxon>Sclerotiniaceae</taxon>
        <taxon>Monilinia</taxon>
    </lineage>
</organism>
<name>A0A8A3NT14_9HELO</name>
<feature type="compositionally biased region" description="Polar residues" evidence="4">
    <location>
        <begin position="502"/>
        <end position="517"/>
    </location>
</feature>
<dbReference type="PROSITE" id="PS00109">
    <property type="entry name" value="PROTEIN_KINASE_TYR"/>
    <property type="match status" value="1"/>
</dbReference>
<proteinExistence type="predicted"/>
<feature type="domain" description="Fungal-type protein kinase" evidence="5">
    <location>
        <begin position="257"/>
        <end position="668"/>
    </location>
</feature>
<evidence type="ECO:0000313" key="6">
    <source>
        <dbReference type="EMBL" id="QSZ28593.1"/>
    </source>
</evidence>
<dbReference type="Pfam" id="PF17667">
    <property type="entry name" value="Pkinase_fungal"/>
    <property type="match status" value="1"/>
</dbReference>
<dbReference type="AlphaFoldDB" id="A0A8A3NT14"/>
<dbReference type="OrthoDB" id="3509550at2759"/>
<dbReference type="PANTHER" id="PTHR38248">
    <property type="entry name" value="FUNK1 6"/>
    <property type="match status" value="1"/>
</dbReference>
<comment type="catalytic activity">
    <reaction evidence="3">
        <text>L-seryl-[protein] + ATP = O-phospho-L-seryl-[protein] + ADP + H(+)</text>
        <dbReference type="Rhea" id="RHEA:17989"/>
        <dbReference type="Rhea" id="RHEA-COMP:9863"/>
        <dbReference type="Rhea" id="RHEA-COMP:11604"/>
        <dbReference type="ChEBI" id="CHEBI:15378"/>
        <dbReference type="ChEBI" id="CHEBI:29999"/>
        <dbReference type="ChEBI" id="CHEBI:30616"/>
        <dbReference type="ChEBI" id="CHEBI:83421"/>
        <dbReference type="ChEBI" id="CHEBI:456216"/>
        <dbReference type="EC" id="2.7.11.1"/>
    </reaction>
</comment>
<evidence type="ECO:0000256" key="4">
    <source>
        <dbReference type="SAM" id="MobiDB-lite"/>
    </source>
</evidence>
<comment type="catalytic activity">
    <reaction evidence="2">
        <text>L-threonyl-[protein] + ATP = O-phospho-L-threonyl-[protein] + ADP + H(+)</text>
        <dbReference type="Rhea" id="RHEA:46608"/>
        <dbReference type="Rhea" id="RHEA-COMP:11060"/>
        <dbReference type="Rhea" id="RHEA-COMP:11605"/>
        <dbReference type="ChEBI" id="CHEBI:15378"/>
        <dbReference type="ChEBI" id="CHEBI:30013"/>
        <dbReference type="ChEBI" id="CHEBI:30616"/>
        <dbReference type="ChEBI" id="CHEBI:61977"/>
        <dbReference type="ChEBI" id="CHEBI:456216"/>
        <dbReference type="EC" id="2.7.11.1"/>
    </reaction>
</comment>
<evidence type="ECO:0000256" key="2">
    <source>
        <dbReference type="ARBA" id="ARBA00047899"/>
    </source>
</evidence>
<dbReference type="GO" id="GO:0004674">
    <property type="term" value="F:protein serine/threonine kinase activity"/>
    <property type="evidence" value="ECO:0007669"/>
    <property type="project" value="UniProtKB-EC"/>
</dbReference>
<dbReference type="Gene3D" id="1.10.510.10">
    <property type="entry name" value="Transferase(Phosphotransferase) domain 1"/>
    <property type="match status" value="1"/>
</dbReference>
<protein>
    <recommendedName>
        <fullName evidence="1">non-specific serine/threonine protein kinase</fullName>
        <ecNumber evidence="1">2.7.11.1</ecNumber>
    </recommendedName>
</protein>
<dbReference type="EC" id="2.7.11.1" evidence="1"/>